<evidence type="ECO:0000313" key="2">
    <source>
        <dbReference type="Proteomes" id="UP000215383"/>
    </source>
</evidence>
<gene>
    <name evidence="1" type="ORF">SAMEA4364220_01409</name>
</gene>
<reference evidence="1 2" key="1">
    <citation type="submission" date="2017-06" db="EMBL/GenBank/DDBJ databases">
        <authorList>
            <consortium name="Pathogen Informatics"/>
        </authorList>
    </citation>
    <scope>NUCLEOTIDE SEQUENCE [LARGE SCALE GENOMIC DNA]</scope>
    <source>
        <strain evidence="1 2">NCTC10570</strain>
    </source>
</reference>
<dbReference type="Proteomes" id="UP000215383">
    <property type="component" value="Chromosome 1"/>
</dbReference>
<dbReference type="GeneID" id="78507408"/>
<dbReference type="EMBL" id="LT906446">
    <property type="protein sequence ID" value="SNV01277.1"/>
    <property type="molecule type" value="Genomic_DNA"/>
</dbReference>
<keyword evidence="2" id="KW-1185">Reference proteome</keyword>
<dbReference type="RefSeq" id="WP_027889417.1">
    <property type="nucleotide sequence ID" value="NZ_LT906446.1"/>
</dbReference>
<dbReference type="AlphaFoldDB" id="A0A239TTZ3"/>
<protein>
    <submittedName>
        <fullName evidence="1">Uncharacterized protein</fullName>
    </submittedName>
</protein>
<sequence>MSKILKSTMITILFLFICMATSFASIPQSDMVIGGITMGSSLDYVEQVYGLPNKSYYGEGDWITGESLIYEYVNGNNLFKVVAGTKGNFNRIVYSVTCREKGLSTPSGLSVGMNFSEVKKLYGKGSAIKKDMAVFPIDKCSYYEYNSGSNIMQFAVDSDGIIRQIVIFN</sequence>
<name>A0A239TTZ3_9FIRM</name>
<proteinExistence type="predicted"/>
<accession>A0A239TTZ3</accession>
<evidence type="ECO:0000313" key="1">
    <source>
        <dbReference type="EMBL" id="SNV01277.1"/>
    </source>
</evidence>
<organism evidence="1 2">
    <name type="scientific">Megamonas hypermegale</name>
    <dbReference type="NCBI Taxonomy" id="158847"/>
    <lineage>
        <taxon>Bacteria</taxon>
        <taxon>Bacillati</taxon>
        <taxon>Bacillota</taxon>
        <taxon>Negativicutes</taxon>
        <taxon>Selenomonadales</taxon>
        <taxon>Selenomonadaceae</taxon>
        <taxon>Megamonas</taxon>
    </lineage>
</organism>